<feature type="region of interest" description="Disordered" evidence="1">
    <location>
        <begin position="1"/>
        <end position="286"/>
    </location>
</feature>
<accession>A0AAV5A4U0</accession>
<evidence type="ECO:0000256" key="1">
    <source>
        <dbReference type="SAM" id="MobiDB-lite"/>
    </source>
</evidence>
<feature type="compositionally biased region" description="Basic and acidic residues" evidence="1">
    <location>
        <begin position="276"/>
        <end position="286"/>
    </location>
</feature>
<evidence type="ECO:0000259" key="2">
    <source>
        <dbReference type="Pfam" id="PF08719"/>
    </source>
</evidence>
<comment type="caution">
    <text evidence="3">The sequence shown here is derived from an EMBL/GenBank/DDBJ whole genome shotgun (WGS) entry which is preliminary data.</text>
</comment>
<feature type="compositionally biased region" description="Polar residues" evidence="1">
    <location>
        <begin position="1"/>
        <end position="12"/>
    </location>
</feature>
<feature type="compositionally biased region" description="Basic residues" evidence="1">
    <location>
        <begin position="76"/>
        <end position="87"/>
    </location>
</feature>
<evidence type="ECO:0000313" key="3">
    <source>
        <dbReference type="EMBL" id="GJJ06910.1"/>
    </source>
</evidence>
<reference evidence="3" key="1">
    <citation type="submission" date="2021-10" db="EMBL/GenBank/DDBJ databases">
        <title>De novo Genome Assembly of Clathrus columnatus (Basidiomycota, Fungi) Using Illumina and Nanopore Sequence Data.</title>
        <authorList>
            <person name="Ogiso-Tanaka E."/>
            <person name="Itagaki H."/>
            <person name="Hosoya T."/>
            <person name="Hosaka K."/>
        </authorList>
    </citation>
    <scope>NUCLEOTIDE SEQUENCE</scope>
    <source>
        <strain evidence="3">MO-923</strain>
    </source>
</reference>
<keyword evidence="4" id="KW-1185">Reference proteome</keyword>
<sequence length="504" mass="58217">MGVSASKTQNDEQLVPRVRTGSPHQRRSRRQHQPNSPPGIPSQAQFGYLIQQIGEDPNQVQVTPGYYYAGYEQQSKHRRKTTHRRHNSAPASSHRSHYRSRDSKTTTSQPPPPPPQQQQQHRSSRERRHPSRRSTEPRETRTTRIKERSNIPDLEIVSEEENIRIPSEAIPTKRPVSAKSTSSRHERRRTDPIPDDTEPSRKHRENPLPKPPKEAYESDKHQHLKRSQTVDAITAAGTSSRRDPTLERSTSERRPKPHQPIKPNELTHRKSASVDNRIEKKLPKPPIKDRVLEKLFRDVDNGEPSSSLPNRKGPLSTLRSFTFPNIPLKKTFLNRSESRLYPTSNRRPGTLDQPPPYVGPPVSIPLSSPLNPASPHEVTFKKRAYPTAAHLFEAHKFLKHKPELAERLRMVTESPYEMGKLAYSFQMEGMVREDWELVWRDKLDEVLWLKFAQHPRLREELLATGYSLLLDGNEVRHADPDTPGVNELGKAYMRLRDRLRREEQ</sequence>
<name>A0AAV5A4U0_9AGAM</name>
<feature type="compositionally biased region" description="Basic and acidic residues" evidence="1">
    <location>
        <begin position="133"/>
        <end position="150"/>
    </location>
</feature>
<dbReference type="InterPro" id="IPR037238">
    <property type="entry name" value="YbiA-like_sf"/>
</dbReference>
<dbReference type="SUPFAM" id="SSF143990">
    <property type="entry name" value="YbiA-like"/>
    <property type="match status" value="1"/>
</dbReference>
<feature type="domain" description="NADAR" evidence="2">
    <location>
        <begin position="374"/>
        <end position="500"/>
    </location>
</feature>
<feature type="compositionally biased region" description="Basic residues" evidence="1">
    <location>
        <begin position="122"/>
        <end position="132"/>
    </location>
</feature>
<feature type="compositionally biased region" description="Polar residues" evidence="1">
    <location>
        <begin position="227"/>
        <end position="239"/>
    </location>
</feature>
<evidence type="ECO:0000313" key="4">
    <source>
        <dbReference type="Proteomes" id="UP001050691"/>
    </source>
</evidence>
<protein>
    <recommendedName>
        <fullName evidence="2">NADAR domain-containing protein</fullName>
    </recommendedName>
</protein>
<dbReference type="Gene3D" id="1.10.357.40">
    <property type="entry name" value="YbiA-like"/>
    <property type="match status" value="1"/>
</dbReference>
<proteinExistence type="predicted"/>
<dbReference type="AlphaFoldDB" id="A0AAV5A4U0"/>
<organism evidence="3 4">
    <name type="scientific">Clathrus columnatus</name>
    <dbReference type="NCBI Taxonomy" id="1419009"/>
    <lineage>
        <taxon>Eukaryota</taxon>
        <taxon>Fungi</taxon>
        <taxon>Dikarya</taxon>
        <taxon>Basidiomycota</taxon>
        <taxon>Agaricomycotina</taxon>
        <taxon>Agaricomycetes</taxon>
        <taxon>Phallomycetidae</taxon>
        <taxon>Phallales</taxon>
        <taxon>Clathraceae</taxon>
        <taxon>Clathrus</taxon>
    </lineage>
</organism>
<dbReference type="InterPro" id="IPR012816">
    <property type="entry name" value="NADAR"/>
</dbReference>
<feature type="compositionally biased region" description="Basic and acidic residues" evidence="1">
    <location>
        <begin position="205"/>
        <end position="221"/>
    </location>
</feature>
<dbReference type="EMBL" id="BPWL01000002">
    <property type="protein sequence ID" value="GJJ06910.1"/>
    <property type="molecule type" value="Genomic_DNA"/>
</dbReference>
<gene>
    <name evidence="3" type="ORF">Clacol_001106</name>
</gene>
<feature type="compositionally biased region" description="Basic and acidic residues" evidence="1">
    <location>
        <begin position="240"/>
        <end position="254"/>
    </location>
</feature>
<dbReference type="CDD" id="cd15457">
    <property type="entry name" value="NADAR"/>
    <property type="match status" value="1"/>
</dbReference>
<dbReference type="Proteomes" id="UP001050691">
    <property type="component" value="Unassembled WGS sequence"/>
</dbReference>
<dbReference type="Pfam" id="PF08719">
    <property type="entry name" value="NADAR"/>
    <property type="match status" value="1"/>
</dbReference>